<evidence type="ECO:0000313" key="1">
    <source>
        <dbReference type="EMBL" id="GFY44382.1"/>
    </source>
</evidence>
<reference evidence="1" key="1">
    <citation type="submission" date="2020-08" db="EMBL/GenBank/DDBJ databases">
        <title>Multicomponent nature underlies the extraordinary mechanical properties of spider dragline silk.</title>
        <authorList>
            <person name="Kono N."/>
            <person name="Nakamura H."/>
            <person name="Mori M."/>
            <person name="Yoshida Y."/>
            <person name="Ohtoshi R."/>
            <person name="Malay A.D."/>
            <person name="Moran D.A.P."/>
            <person name="Tomita M."/>
            <person name="Numata K."/>
            <person name="Arakawa K."/>
        </authorList>
    </citation>
    <scope>NUCLEOTIDE SEQUENCE</scope>
</reference>
<feature type="non-terminal residue" evidence="1">
    <location>
        <position position="1"/>
    </location>
</feature>
<proteinExistence type="predicted"/>
<keyword evidence="2" id="KW-1185">Reference proteome</keyword>
<dbReference type="AlphaFoldDB" id="A0A8X6X1C6"/>
<sequence>EAQPSGLLAPSVGSTLFTNASSELQTSPVLSLSGLTPTCKRASSSSFSRNLFSASFLRSSSTRLRSSIVY</sequence>
<comment type="caution">
    <text evidence="1">The sequence shown here is derived from an EMBL/GenBank/DDBJ whole genome shotgun (WGS) entry which is preliminary data.</text>
</comment>
<gene>
    <name evidence="1" type="ORF">TNIN_108591</name>
</gene>
<evidence type="ECO:0000313" key="2">
    <source>
        <dbReference type="Proteomes" id="UP000886998"/>
    </source>
</evidence>
<accession>A0A8X6X1C6</accession>
<name>A0A8X6X1C6_9ARAC</name>
<dbReference type="Proteomes" id="UP000886998">
    <property type="component" value="Unassembled WGS sequence"/>
</dbReference>
<dbReference type="EMBL" id="BMAV01004220">
    <property type="protein sequence ID" value="GFY44382.1"/>
    <property type="molecule type" value="Genomic_DNA"/>
</dbReference>
<protein>
    <submittedName>
        <fullName evidence="1">Uncharacterized protein</fullName>
    </submittedName>
</protein>
<organism evidence="1 2">
    <name type="scientific">Trichonephila inaurata madagascariensis</name>
    <dbReference type="NCBI Taxonomy" id="2747483"/>
    <lineage>
        <taxon>Eukaryota</taxon>
        <taxon>Metazoa</taxon>
        <taxon>Ecdysozoa</taxon>
        <taxon>Arthropoda</taxon>
        <taxon>Chelicerata</taxon>
        <taxon>Arachnida</taxon>
        <taxon>Araneae</taxon>
        <taxon>Araneomorphae</taxon>
        <taxon>Entelegynae</taxon>
        <taxon>Araneoidea</taxon>
        <taxon>Nephilidae</taxon>
        <taxon>Trichonephila</taxon>
        <taxon>Trichonephila inaurata</taxon>
    </lineage>
</organism>